<comment type="caution">
    <text evidence="1">The sequence shown here is derived from an EMBL/GenBank/DDBJ whole genome shotgun (WGS) entry which is preliminary data.</text>
</comment>
<dbReference type="AlphaFoldDB" id="A0A7J6HLB6"/>
<evidence type="ECO:0000313" key="1">
    <source>
        <dbReference type="EMBL" id="KAF4396026.1"/>
    </source>
</evidence>
<protein>
    <submittedName>
        <fullName evidence="1">Uncharacterized protein</fullName>
    </submittedName>
</protein>
<dbReference type="EMBL" id="JAATIQ010000037">
    <property type="protein sequence ID" value="KAF4396026.1"/>
    <property type="molecule type" value="Genomic_DNA"/>
</dbReference>
<dbReference type="PANTHER" id="PTHR45176">
    <property type="entry name" value="TRANSDUCIN FAMILY PROTEIN / WD-40 REPEAT FAMILY PROTEIN-RELATED"/>
    <property type="match status" value="1"/>
</dbReference>
<proteinExistence type="predicted"/>
<reference evidence="1 2" key="1">
    <citation type="journal article" date="2020" name="bioRxiv">
        <title>Sequence and annotation of 42 cannabis genomes reveals extensive copy number variation in cannabinoid synthesis and pathogen resistance genes.</title>
        <authorList>
            <person name="Mckernan K.J."/>
            <person name="Helbert Y."/>
            <person name="Kane L.T."/>
            <person name="Ebling H."/>
            <person name="Zhang L."/>
            <person name="Liu B."/>
            <person name="Eaton Z."/>
            <person name="Mclaughlin S."/>
            <person name="Kingan S."/>
            <person name="Baybayan P."/>
            <person name="Concepcion G."/>
            <person name="Jordan M."/>
            <person name="Riva A."/>
            <person name="Barbazuk W."/>
            <person name="Harkins T."/>
        </authorList>
    </citation>
    <scope>NUCLEOTIDE SEQUENCE [LARGE SCALE GENOMIC DNA]</scope>
    <source>
        <strain evidence="2">cv. Jamaican Lion 4</strain>
        <tissue evidence="1">Leaf</tissue>
    </source>
</reference>
<dbReference type="PANTHER" id="PTHR45176:SF1">
    <property type="entry name" value="TRANSDUCIN FAMILY PROTEIN _ WD-40 REPEAT FAMILY PROTEIN-RELATED"/>
    <property type="match status" value="1"/>
</dbReference>
<dbReference type="SUPFAM" id="SSF50998">
    <property type="entry name" value="Quinoprotein alcohol dehydrogenase-like"/>
    <property type="match status" value="1"/>
</dbReference>
<evidence type="ECO:0000313" key="2">
    <source>
        <dbReference type="Proteomes" id="UP000583929"/>
    </source>
</evidence>
<dbReference type="Proteomes" id="UP000583929">
    <property type="component" value="Unassembled WGS sequence"/>
</dbReference>
<dbReference type="InterPro" id="IPR011047">
    <property type="entry name" value="Quinoprotein_ADH-like_sf"/>
</dbReference>
<accession>A0A7J6HLB6</accession>
<organism evidence="1 2">
    <name type="scientific">Cannabis sativa</name>
    <name type="common">Hemp</name>
    <name type="synonym">Marijuana</name>
    <dbReference type="NCBI Taxonomy" id="3483"/>
    <lineage>
        <taxon>Eukaryota</taxon>
        <taxon>Viridiplantae</taxon>
        <taxon>Streptophyta</taxon>
        <taxon>Embryophyta</taxon>
        <taxon>Tracheophyta</taxon>
        <taxon>Spermatophyta</taxon>
        <taxon>Magnoliopsida</taxon>
        <taxon>eudicotyledons</taxon>
        <taxon>Gunneridae</taxon>
        <taxon>Pentapetalae</taxon>
        <taxon>rosids</taxon>
        <taxon>fabids</taxon>
        <taxon>Rosales</taxon>
        <taxon>Cannabaceae</taxon>
        <taxon>Cannabis</taxon>
    </lineage>
</organism>
<sequence length="733" mass="81243">MVGHENPLILHHNGNSLAAPFWVLALAHRSLASLKGWLYEHILILFLHMALAPFSSGREGVLVVWQLETGKKKFLPRIGSPLLYFTDSPDPTLSSISCADNHVHILKMPSMEILKSISGIKVGFRYPFKFLEHTTTPSGMFLLSCFELMVGHKNPSILHHNGNSLAVAFSVSALAHQCLASLQRSYFDRLAHQGLALVLLRQPHSLFVLLLLSRPPSDILDKNPHLIRNRPTSSEYTVGKVKPISTYNPSFVSQWVEKNVCEEFQWACKYGVTWLQGNHYENLTAQKMECLKHDNKVHFMDPVIQPLVDKIIKLFKEQRTIMCTSDVKLPEDGIGSLVCLKKKAMTAAAFSADGSILAVAAETVITLWDLTQRPCCCTQRNSKDYLVTVSGGSQPQLSVCSMSKLSVSWSYKLQVEGKDTSSPMIICNYVLCVCDIACAVDALMFAVLVVGKSCNNETTMLKGRDGVILLFNVADPLPVATWSVRKAKGGGLGFIQGNNQTKNIFKAGQELVVYVDGDHEFVVFDPQSSETHELSLTGQQNLATIEETGQLGYASVYGELPEFELKSKDDELWEATAPSRPSERPWESIFSGSSHDLPPLTKLCPCWKGGLLLLLLPFEMFLLSCFELMVGHKNPSILHHNGNSLAVAFSVSALAHQCLASLQRSYFDRLAHQGLALVLLRQPHSLFVLLLLSRPPSDILKKKVNTLCGQIKKFNLIKSRMVGGVVLREKVVL</sequence>
<name>A0A7J6HLB6_CANSA</name>
<gene>
    <name evidence="1" type="ORF">G4B88_020663</name>
</gene>
<keyword evidence="2" id="KW-1185">Reference proteome</keyword>